<dbReference type="Pfam" id="PF03364">
    <property type="entry name" value="Polyketide_cyc"/>
    <property type="match status" value="1"/>
</dbReference>
<evidence type="ECO:0000256" key="3">
    <source>
        <dbReference type="SAM" id="Phobius"/>
    </source>
</evidence>
<dbReference type="PANTHER" id="PTHR33824:SF7">
    <property type="entry name" value="POLYKETIDE CYCLASE_DEHYDRASE AND LIPID TRANSPORT SUPERFAMILY PROTEIN"/>
    <property type="match status" value="1"/>
</dbReference>
<evidence type="ECO:0000259" key="4">
    <source>
        <dbReference type="Pfam" id="PF03364"/>
    </source>
</evidence>
<evidence type="ECO:0000313" key="5">
    <source>
        <dbReference type="EMBL" id="RIV85622.1"/>
    </source>
</evidence>
<feature type="transmembrane region" description="Helical" evidence="3">
    <location>
        <begin position="12"/>
        <end position="29"/>
    </location>
</feature>
<keyword evidence="3" id="KW-1133">Transmembrane helix</keyword>
<dbReference type="CDD" id="cd07817">
    <property type="entry name" value="SRPBCC_8"/>
    <property type="match status" value="1"/>
</dbReference>
<feature type="compositionally biased region" description="Basic and acidic residues" evidence="2">
    <location>
        <begin position="201"/>
        <end position="215"/>
    </location>
</feature>
<dbReference type="RefSeq" id="WP_119586813.1">
    <property type="nucleotide sequence ID" value="NZ_CAWODQ010000024.1"/>
</dbReference>
<comment type="similarity">
    <text evidence="1">Belongs to the ribosome association toxin RatA family.</text>
</comment>
<keyword evidence="6" id="KW-1185">Reference proteome</keyword>
<evidence type="ECO:0000256" key="1">
    <source>
        <dbReference type="ARBA" id="ARBA00008918"/>
    </source>
</evidence>
<dbReference type="SUPFAM" id="SSF55961">
    <property type="entry name" value="Bet v1-like"/>
    <property type="match status" value="1"/>
</dbReference>
<name>A0A418NRQ6_9SPHN</name>
<keyword evidence="3" id="KW-0472">Membrane</keyword>
<dbReference type="PANTHER" id="PTHR33824">
    <property type="entry name" value="POLYKETIDE CYCLASE/DEHYDRASE AND LIPID TRANSPORT SUPERFAMILY PROTEIN"/>
    <property type="match status" value="1"/>
</dbReference>
<dbReference type="InterPro" id="IPR005031">
    <property type="entry name" value="COQ10_START"/>
</dbReference>
<accession>A0A418NRQ6</accession>
<gene>
    <name evidence="5" type="ORF">D2V07_09745</name>
</gene>
<dbReference type="AlphaFoldDB" id="A0A418NRQ6"/>
<dbReference type="Gene3D" id="3.30.530.20">
    <property type="match status" value="1"/>
</dbReference>
<evidence type="ECO:0000313" key="6">
    <source>
        <dbReference type="Proteomes" id="UP000286576"/>
    </source>
</evidence>
<feature type="domain" description="Coenzyme Q-binding protein COQ10 START" evidence="4">
    <location>
        <begin position="63"/>
        <end position="184"/>
    </location>
</feature>
<dbReference type="EMBL" id="QXFL01000004">
    <property type="protein sequence ID" value="RIV85622.1"/>
    <property type="molecule type" value="Genomic_DNA"/>
</dbReference>
<dbReference type="InterPro" id="IPR047137">
    <property type="entry name" value="ORF3"/>
</dbReference>
<sequence length="215" mass="23674">MRSNRDLKTPASVVGLGLAIGGIAFGTFLSRRRKGGADDAPVYARKSPPGDHSLVGRTVTIRKPRAELYSFWRNFGNLPQFMENVEEIRENGDTATWVIKAPGGASVDVETRVSDERENELIAWRSTDGSDITTSGRVEFTDAPGDRGTRVSLIMAYDPPGGAAGRALAKLFLREPQVQARHDLKRFKALMETGEITTSARRRDQTREAKQQENG</sequence>
<keyword evidence="3" id="KW-0812">Transmembrane</keyword>
<dbReference type="InterPro" id="IPR023393">
    <property type="entry name" value="START-like_dom_sf"/>
</dbReference>
<evidence type="ECO:0000256" key="2">
    <source>
        <dbReference type="SAM" id="MobiDB-lite"/>
    </source>
</evidence>
<feature type="region of interest" description="Disordered" evidence="2">
    <location>
        <begin position="194"/>
        <end position="215"/>
    </location>
</feature>
<organism evidence="5 6">
    <name type="scientific">Aurantiacibacter zhengii</name>
    <dbReference type="NCBI Taxonomy" id="2307003"/>
    <lineage>
        <taxon>Bacteria</taxon>
        <taxon>Pseudomonadati</taxon>
        <taxon>Pseudomonadota</taxon>
        <taxon>Alphaproteobacteria</taxon>
        <taxon>Sphingomonadales</taxon>
        <taxon>Erythrobacteraceae</taxon>
        <taxon>Aurantiacibacter</taxon>
    </lineage>
</organism>
<proteinExistence type="inferred from homology"/>
<comment type="caution">
    <text evidence="5">The sequence shown here is derived from an EMBL/GenBank/DDBJ whole genome shotgun (WGS) entry which is preliminary data.</text>
</comment>
<reference evidence="5 6" key="1">
    <citation type="submission" date="2018-08" db="EMBL/GenBank/DDBJ databases">
        <title>Erythrobacter zhengii sp.nov., a bacterium isolated from deep-sea sediment.</title>
        <authorList>
            <person name="Fang C."/>
            <person name="Wu Y.-H."/>
            <person name="Sun C."/>
            <person name="Wang H."/>
            <person name="Cheng H."/>
            <person name="Meng F.-X."/>
            <person name="Wang C.-S."/>
            <person name="Xu X.-W."/>
        </authorList>
    </citation>
    <scope>NUCLEOTIDE SEQUENCE [LARGE SCALE GENOMIC DNA]</scope>
    <source>
        <strain evidence="5 6">V18</strain>
    </source>
</reference>
<dbReference type="Proteomes" id="UP000286576">
    <property type="component" value="Unassembled WGS sequence"/>
</dbReference>
<protein>
    <submittedName>
        <fullName evidence="5">SRPBCC family protein</fullName>
    </submittedName>
</protein>
<dbReference type="OrthoDB" id="9797595at2"/>